<evidence type="ECO:0000256" key="1">
    <source>
        <dbReference type="SAM" id="SignalP"/>
    </source>
</evidence>
<proteinExistence type="predicted"/>
<name>A0AAD6SK92_9AGAR</name>
<organism evidence="2 3">
    <name type="scientific">Mycena alexandri</name>
    <dbReference type="NCBI Taxonomy" id="1745969"/>
    <lineage>
        <taxon>Eukaryota</taxon>
        <taxon>Fungi</taxon>
        <taxon>Dikarya</taxon>
        <taxon>Basidiomycota</taxon>
        <taxon>Agaricomycotina</taxon>
        <taxon>Agaricomycetes</taxon>
        <taxon>Agaricomycetidae</taxon>
        <taxon>Agaricales</taxon>
        <taxon>Marasmiineae</taxon>
        <taxon>Mycenaceae</taxon>
        <taxon>Mycena</taxon>
    </lineage>
</organism>
<protein>
    <submittedName>
        <fullName evidence="2">Uncharacterized protein</fullName>
    </submittedName>
</protein>
<keyword evidence="3" id="KW-1185">Reference proteome</keyword>
<comment type="caution">
    <text evidence="2">The sequence shown here is derived from an EMBL/GenBank/DDBJ whole genome shotgun (WGS) entry which is preliminary data.</text>
</comment>
<dbReference type="Proteomes" id="UP001218188">
    <property type="component" value="Unassembled WGS sequence"/>
</dbReference>
<accession>A0AAD6SK92</accession>
<dbReference type="AlphaFoldDB" id="A0AAD6SK92"/>
<sequence length="183" mass="17972">MKSFTTFFSAAVGLRAAFANAALSDPLSVLPASSVAINSTSTALASTTTVPTVPTTTGGFTIVGVYTTCLTVTFNAPTTTATLSPSSSFTLDSSLPVGTTTPVVTSFTGSEVIIPTGSVSGSVSTLPTGTVTVTPDVAVFTTCLVFLPTATVTGTVVPPIGSVSASAPATTFDSSSAAPTLTT</sequence>
<reference evidence="2" key="1">
    <citation type="submission" date="2023-03" db="EMBL/GenBank/DDBJ databases">
        <title>Massive genome expansion in bonnet fungi (Mycena s.s.) driven by repeated elements and novel gene families across ecological guilds.</title>
        <authorList>
            <consortium name="Lawrence Berkeley National Laboratory"/>
            <person name="Harder C.B."/>
            <person name="Miyauchi S."/>
            <person name="Viragh M."/>
            <person name="Kuo A."/>
            <person name="Thoen E."/>
            <person name="Andreopoulos B."/>
            <person name="Lu D."/>
            <person name="Skrede I."/>
            <person name="Drula E."/>
            <person name="Henrissat B."/>
            <person name="Morin E."/>
            <person name="Kohler A."/>
            <person name="Barry K."/>
            <person name="LaButti K."/>
            <person name="Morin E."/>
            <person name="Salamov A."/>
            <person name="Lipzen A."/>
            <person name="Mereny Z."/>
            <person name="Hegedus B."/>
            <person name="Baldrian P."/>
            <person name="Stursova M."/>
            <person name="Weitz H."/>
            <person name="Taylor A."/>
            <person name="Grigoriev I.V."/>
            <person name="Nagy L.G."/>
            <person name="Martin F."/>
            <person name="Kauserud H."/>
        </authorList>
    </citation>
    <scope>NUCLEOTIDE SEQUENCE</scope>
    <source>
        <strain evidence="2">CBHHK200</strain>
    </source>
</reference>
<dbReference type="EMBL" id="JARJCM010000129">
    <property type="protein sequence ID" value="KAJ7027102.1"/>
    <property type="molecule type" value="Genomic_DNA"/>
</dbReference>
<evidence type="ECO:0000313" key="2">
    <source>
        <dbReference type="EMBL" id="KAJ7027102.1"/>
    </source>
</evidence>
<gene>
    <name evidence="2" type="ORF">C8F04DRAFT_1399651</name>
</gene>
<evidence type="ECO:0000313" key="3">
    <source>
        <dbReference type="Proteomes" id="UP001218188"/>
    </source>
</evidence>
<keyword evidence="1" id="KW-0732">Signal</keyword>
<feature type="chain" id="PRO_5042240253" evidence="1">
    <location>
        <begin position="22"/>
        <end position="183"/>
    </location>
</feature>
<feature type="signal peptide" evidence="1">
    <location>
        <begin position="1"/>
        <end position="21"/>
    </location>
</feature>